<evidence type="ECO:0000313" key="31">
    <source>
        <dbReference type="Proteomes" id="UP000515152"/>
    </source>
</evidence>
<feature type="chain" id="PRO_5028444739" description="Prostacyclin synthase" evidence="30">
    <location>
        <begin position="23"/>
        <end position="488"/>
    </location>
</feature>
<dbReference type="InterPro" id="IPR024204">
    <property type="entry name" value="Cyt_P450_CYP7A1-type"/>
</dbReference>
<proteinExistence type="inferred from homology"/>
<keyword evidence="21" id="KW-0275">Fatty acid biosynthesis</keyword>
<dbReference type="InterPro" id="IPR036396">
    <property type="entry name" value="Cyt_P450_sf"/>
</dbReference>
<reference evidence="32" key="1">
    <citation type="submission" date="2025-08" db="UniProtKB">
        <authorList>
            <consortium name="RefSeq"/>
        </authorList>
    </citation>
    <scope>IDENTIFICATION</scope>
</reference>
<evidence type="ECO:0000256" key="15">
    <source>
        <dbReference type="ARBA" id="ARBA00022824"/>
    </source>
</evidence>
<comment type="function">
    <text evidence="26">Catalyzes the biosynthesis and metabolism of eicosanoids. Catalyzes the isomerization of prostaglandin H2 to prostacyclin (= prostaglandin I2), a potent mediator of vasodilation and inhibitor of platelet aggregation. Additionally, displays dehydratase activity, toward hydroperoxyeicosatetraenoates (HPETEs), especially toward (15S)-hydroperoxy-(5Z,8Z,11Z,13E)-eicosatetraenoate (15(S)-HPETE).</text>
</comment>
<dbReference type="InterPro" id="IPR002403">
    <property type="entry name" value="Cyt_P450_E_grp-IV"/>
</dbReference>
<evidence type="ECO:0000256" key="20">
    <source>
        <dbReference type="ARBA" id="ARBA00023136"/>
    </source>
</evidence>
<dbReference type="GO" id="GO:0020037">
    <property type="term" value="F:heme binding"/>
    <property type="evidence" value="ECO:0007669"/>
    <property type="project" value="InterPro"/>
</dbReference>
<sequence length="488" mass="55569">MIWTVLLLVNGILFFLLLSSRSRSKREPPLDKGFIPWLGHALDFGKDAAKFLTRMKKKHGDIFTVRVAGHYVTVLLDPNSYDAVLQDSGSLDFSRYAQVLMDRIFKLRLPNHNPTVEKAIMKQHFQGKSLTYLNSTMQRNLQALLTSETPPNQKDWKRNGLFNFCYGLLFRAGYLTLFGGEQNNNGADTKQIYKEYRTFDDLLTKMARTTLNSGEKRVAGGARERLWELLSPTGLSESSSPWLRHYRQHLREGGADTDTQTKAMLLQLWATQGNVGPAAFWLLAFLLTTPEAMKAVRREFNRLSLNTDTTQAPTLDPRQPTPVFDSVLEETLRLTAAPFITREVLQNKTLRMANGQEYDLRQGDRVCLFPFVSPQMDPDIYLEPETFKYDRFLNGDGTPKRVFYKGGQRLKYYTMPWGAGSNACVGKPFAIDAIRQFVHLVLTHLEVELCEPESGLPAVNTSRHGFGMLQPEGDLFIRYRHSIGNNIL</sequence>
<keyword evidence="14 27" id="KW-0479">Metal-binding</keyword>
<keyword evidence="23" id="KW-0456">Lyase</keyword>
<dbReference type="PIRSF" id="PIRSF000047">
    <property type="entry name" value="Cytochrome_CYPVIIA1"/>
    <property type="match status" value="1"/>
</dbReference>
<keyword evidence="12 27" id="KW-0349">Heme</keyword>
<keyword evidence="30" id="KW-0732">Signal</keyword>
<dbReference type="GO" id="GO:0008116">
    <property type="term" value="F:prostaglandin-I synthase activity"/>
    <property type="evidence" value="ECO:0007669"/>
    <property type="project" value="UniProtKB-EC"/>
</dbReference>
<evidence type="ECO:0000256" key="4">
    <source>
        <dbReference type="ARBA" id="ARBA00004389"/>
    </source>
</evidence>
<keyword evidence="22" id="KW-0413">Isomerase</keyword>
<dbReference type="FunFam" id="1.10.630.10:FF:000025">
    <property type="entry name" value="Prostaglandin I2 (prostacyclin) synthase"/>
    <property type="match status" value="1"/>
</dbReference>
<evidence type="ECO:0000256" key="5">
    <source>
        <dbReference type="ARBA" id="ARBA00010617"/>
    </source>
</evidence>
<evidence type="ECO:0000256" key="26">
    <source>
        <dbReference type="ARBA" id="ARBA00045141"/>
    </source>
</evidence>
<evidence type="ECO:0000256" key="11">
    <source>
        <dbReference type="ARBA" id="ARBA00022585"/>
    </source>
</evidence>
<keyword evidence="15 27" id="KW-0256">Endoplasmic reticulum</keyword>
<evidence type="ECO:0000256" key="6">
    <source>
        <dbReference type="ARBA" id="ARBA00012204"/>
    </source>
</evidence>
<comment type="cofactor">
    <cofactor evidence="3 27 28">
        <name>heme</name>
        <dbReference type="ChEBI" id="CHEBI:30413"/>
    </cofactor>
</comment>
<gene>
    <name evidence="32" type="primary">LOC105904619</name>
</gene>
<dbReference type="OrthoDB" id="6692864at2759"/>
<dbReference type="PRINTS" id="PR00465">
    <property type="entry name" value="EP450IV"/>
</dbReference>
<dbReference type="Gene3D" id="1.10.630.10">
    <property type="entry name" value="Cytochrome P450"/>
    <property type="match status" value="1"/>
</dbReference>
<dbReference type="GO" id="GO:0004497">
    <property type="term" value="F:monooxygenase activity"/>
    <property type="evidence" value="ECO:0007669"/>
    <property type="project" value="InterPro"/>
</dbReference>
<evidence type="ECO:0000256" key="22">
    <source>
        <dbReference type="ARBA" id="ARBA00023235"/>
    </source>
</evidence>
<dbReference type="Proteomes" id="UP000515152">
    <property type="component" value="Chromosome 5"/>
</dbReference>
<dbReference type="GO" id="GO:0005506">
    <property type="term" value="F:iron ion binding"/>
    <property type="evidence" value="ECO:0007669"/>
    <property type="project" value="InterPro"/>
</dbReference>
<dbReference type="PANTHER" id="PTHR24306">
    <property type="match status" value="1"/>
</dbReference>
<dbReference type="EC" id="5.3.99.4" evidence="6"/>
<evidence type="ECO:0000256" key="28">
    <source>
        <dbReference type="PIRSR" id="PIRSR000047-1"/>
    </source>
</evidence>
<feature type="binding site" evidence="29">
    <location>
        <position position="274"/>
    </location>
    <ligand>
        <name>substrate</name>
    </ligand>
</feature>
<keyword evidence="11" id="KW-0643">Prostaglandin biosynthesis</keyword>
<evidence type="ECO:0000256" key="2">
    <source>
        <dbReference type="ARBA" id="ARBA00001719"/>
    </source>
</evidence>
<evidence type="ECO:0000256" key="17">
    <source>
        <dbReference type="ARBA" id="ARBA00022989"/>
    </source>
</evidence>
<dbReference type="GO" id="GO:0005789">
    <property type="term" value="C:endoplasmic reticulum membrane"/>
    <property type="evidence" value="ECO:0007669"/>
    <property type="project" value="UniProtKB-SubCell"/>
</dbReference>
<keyword evidence="20 27" id="KW-0472">Membrane</keyword>
<comment type="catalytic activity">
    <reaction evidence="2">
        <text>a hydroperoxyeicosatetraenoate = an oxoeicosatetraenoate + H2O</text>
        <dbReference type="Rhea" id="RHEA:55556"/>
        <dbReference type="ChEBI" id="CHEBI:15377"/>
        <dbReference type="ChEBI" id="CHEBI:59720"/>
        <dbReference type="ChEBI" id="CHEBI:131859"/>
        <dbReference type="EC" id="4.2.1.152"/>
    </reaction>
    <physiologicalReaction direction="left-to-right" evidence="2">
        <dbReference type="Rhea" id="RHEA:55557"/>
    </physiologicalReaction>
</comment>
<evidence type="ECO:0000256" key="10">
    <source>
        <dbReference type="ARBA" id="ARBA00022516"/>
    </source>
</evidence>
<evidence type="ECO:0000256" key="25">
    <source>
        <dbReference type="ARBA" id="ARBA00033404"/>
    </source>
</evidence>
<protein>
    <recommendedName>
        <fullName evidence="8">Prostacyclin synthase</fullName>
        <ecNumber evidence="7">4.2.1.152</ecNumber>
        <ecNumber evidence="6">5.3.99.4</ecNumber>
    </recommendedName>
    <alternativeName>
        <fullName evidence="25">Hydroperoxy icosatetraenoate dehydratase</fullName>
    </alternativeName>
    <alternativeName>
        <fullName evidence="24">Prostaglandin I2 synthase</fullName>
    </alternativeName>
</protein>
<evidence type="ECO:0000256" key="16">
    <source>
        <dbReference type="ARBA" id="ARBA00022832"/>
    </source>
</evidence>
<keyword evidence="19" id="KW-0443">Lipid metabolism</keyword>
<feature type="signal peptide" evidence="30">
    <location>
        <begin position="1"/>
        <end position="22"/>
    </location>
</feature>
<evidence type="ECO:0000256" key="27">
    <source>
        <dbReference type="PIRNR" id="PIRNR000047"/>
    </source>
</evidence>
<feature type="binding site" evidence="29">
    <location>
        <position position="109"/>
    </location>
    <ligand>
        <name>substrate</name>
    </ligand>
</feature>
<evidence type="ECO:0000256" key="1">
    <source>
        <dbReference type="ARBA" id="ARBA00000463"/>
    </source>
</evidence>
<evidence type="ECO:0000256" key="30">
    <source>
        <dbReference type="SAM" id="SignalP"/>
    </source>
</evidence>
<dbReference type="GO" id="GO:0106256">
    <property type="term" value="F:hydroperoxy icosatetraenoate dehydratase activity"/>
    <property type="evidence" value="ECO:0007669"/>
    <property type="project" value="UniProtKB-EC"/>
</dbReference>
<comment type="similarity">
    <text evidence="5 27">Belongs to the cytochrome P450 family.</text>
</comment>
<dbReference type="SUPFAM" id="SSF48264">
    <property type="entry name" value="Cytochrome P450"/>
    <property type="match status" value="1"/>
</dbReference>
<evidence type="ECO:0000256" key="12">
    <source>
        <dbReference type="ARBA" id="ARBA00022617"/>
    </source>
</evidence>
<keyword evidence="18 27" id="KW-0408">Iron</keyword>
<organism evidence="31 32">
    <name type="scientific">Clupea harengus</name>
    <name type="common">Atlantic herring</name>
    <dbReference type="NCBI Taxonomy" id="7950"/>
    <lineage>
        <taxon>Eukaryota</taxon>
        <taxon>Metazoa</taxon>
        <taxon>Chordata</taxon>
        <taxon>Craniata</taxon>
        <taxon>Vertebrata</taxon>
        <taxon>Euteleostomi</taxon>
        <taxon>Actinopterygii</taxon>
        <taxon>Neopterygii</taxon>
        <taxon>Teleostei</taxon>
        <taxon>Clupei</taxon>
        <taxon>Clupeiformes</taxon>
        <taxon>Clupeoidei</taxon>
        <taxon>Clupeidae</taxon>
        <taxon>Clupea</taxon>
    </lineage>
</organism>
<dbReference type="PANTHER" id="PTHR24306:SF4">
    <property type="entry name" value="PROSTACYCLIN SYNTHASE"/>
    <property type="match status" value="1"/>
</dbReference>
<evidence type="ECO:0000256" key="19">
    <source>
        <dbReference type="ARBA" id="ARBA00023098"/>
    </source>
</evidence>
<evidence type="ECO:0000256" key="13">
    <source>
        <dbReference type="ARBA" id="ARBA00022692"/>
    </source>
</evidence>
<evidence type="ECO:0000256" key="7">
    <source>
        <dbReference type="ARBA" id="ARBA00013084"/>
    </source>
</evidence>
<evidence type="ECO:0000256" key="8">
    <source>
        <dbReference type="ARBA" id="ARBA00017409"/>
    </source>
</evidence>
<dbReference type="GO" id="GO:0001516">
    <property type="term" value="P:prostaglandin biosynthetic process"/>
    <property type="evidence" value="ECO:0007669"/>
    <property type="project" value="UniProtKB-KW"/>
</dbReference>
<dbReference type="InterPro" id="IPR001128">
    <property type="entry name" value="Cyt_P450"/>
</dbReference>
<dbReference type="RefSeq" id="XP_031422987.1">
    <property type="nucleotide sequence ID" value="XM_031567127.2"/>
</dbReference>
<keyword evidence="9" id="KW-0644">Prostaglandin metabolism</keyword>
<accession>A0A6P8FID8</accession>
<evidence type="ECO:0000256" key="21">
    <source>
        <dbReference type="ARBA" id="ARBA00023160"/>
    </source>
</evidence>
<dbReference type="GeneID" id="105904619"/>
<dbReference type="AlphaFoldDB" id="A0A6P8FID8"/>
<evidence type="ECO:0000256" key="23">
    <source>
        <dbReference type="ARBA" id="ARBA00023239"/>
    </source>
</evidence>
<keyword evidence="31" id="KW-1185">Reference proteome</keyword>
<feature type="binding site" evidence="29">
    <location>
        <position position="365"/>
    </location>
    <ligand>
        <name>substrate</name>
    </ligand>
</feature>
<comment type="subcellular location">
    <subcellularLocation>
        <location evidence="4">Endoplasmic reticulum membrane</location>
        <topology evidence="4">Single-pass membrane protein</topology>
    </subcellularLocation>
</comment>
<keyword evidence="10" id="KW-0444">Lipid biosynthesis</keyword>
<evidence type="ECO:0000313" key="32">
    <source>
        <dbReference type="RefSeq" id="XP_031422987.1"/>
    </source>
</evidence>
<keyword evidence="16" id="KW-0276">Fatty acid metabolism</keyword>
<comment type="catalytic activity">
    <reaction evidence="1">
        <text>prostaglandin H2 = prostaglandin I2</text>
        <dbReference type="Rhea" id="RHEA:23580"/>
        <dbReference type="ChEBI" id="CHEBI:57403"/>
        <dbReference type="ChEBI" id="CHEBI:57405"/>
        <dbReference type="EC" id="5.3.99.4"/>
    </reaction>
    <physiologicalReaction direction="left-to-right" evidence="1">
        <dbReference type="Rhea" id="RHEA:23581"/>
    </physiologicalReaction>
</comment>
<keyword evidence="17" id="KW-1133">Transmembrane helix</keyword>
<dbReference type="GO" id="GO:0016705">
    <property type="term" value="F:oxidoreductase activity, acting on paired donors, with incorporation or reduction of molecular oxygen"/>
    <property type="evidence" value="ECO:0007669"/>
    <property type="project" value="InterPro"/>
</dbReference>
<evidence type="ECO:0000256" key="29">
    <source>
        <dbReference type="PIRSR" id="PIRSR000047-2"/>
    </source>
</evidence>
<evidence type="ECO:0000256" key="18">
    <source>
        <dbReference type="ARBA" id="ARBA00023004"/>
    </source>
</evidence>
<feature type="binding site" description="axial binding residue" evidence="28">
    <location>
        <position position="424"/>
    </location>
    <ligand>
        <name>heme</name>
        <dbReference type="ChEBI" id="CHEBI:30413"/>
    </ligand>
    <ligandPart>
        <name>Fe</name>
        <dbReference type="ChEBI" id="CHEBI:18248"/>
    </ligandPart>
</feature>
<evidence type="ECO:0000256" key="14">
    <source>
        <dbReference type="ARBA" id="ARBA00022723"/>
    </source>
</evidence>
<dbReference type="KEGG" id="char:105904619"/>
<keyword evidence="13" id="KW-0812">Transmembrane</keyword>
<feature type="binding site" evidence="29">
    <location>
        <position position="103"/>
    </location>
    <ligand>
        <name>substrate</name>
    </ligand>
</feature>
<dbReference type="Pfam" id="PF00067">
    <property type="entry name" value="p450"/>
    <property type="match status" value="2"/>
</dbReference>
<dbReference type="EC" id="4.2.1.152" evidence="7"/>
<evidence type="ECO:0000256" key="9">
    <source>
        <dbReference type="ARBA" id="ARBA00022501"/>
    </source>
</evidence>
<name>A0A6P8FID8_CLUHA</name>
<evidence type="ECO:0000256" key="3">
    <source>
        <dbReference type="ARBA" id="ARBA00001971"/>
    </source>
</evidence>
<evidence type="ECO:0000256" key="24">
    <source>
        <dbReference type="ARBA" id="ARBA00031205"/>
    </source>
</evidence>